<dbReference type="PANTHER" id="PTHR14159">
    <property type="entry name" value="ATAXIN-3-RELATED"/>
    <property type="match status" value="1"/>
</dbReference>
<keyword evidence="8" id="KW-0805">Transcription regulation</keyword>
<gene>
    <name evidence="15" type="ORF">GTHE00462_LOCUS30853</name>
</gene>
<feature type="domain" description="Josephin" evidence="14">
    <location>
        <begin position="37"/>
        <end position="209"/>
    </location>
</feature>
<comment type="catalytic activity">
    <reaction evidence="1">
        <text>Thiol-dependent hydrolysis of ester, thioester, amide, peptide and isopeptide bonds formed by the C-terminal Gly of ubiquitin (a 76-residue protein attached to proteins as an intracellular targeting signal).</text>
        <dbReference type="EC" id="3.4.19.12"/>
    </reaction>
</comment>
<evidence type="ECO:0000256" key="8">
    <source>
        <dbReference type="ARBA" id="ARBA00023015"/>
    </source>
</evidence>
<dbReference type="Gene3D" id="1.10.287.10">
    <property type="entry name" value="S15/NS1, RNA-binding"/>
    <property type="match status" value="1"/>
</dbReference>
<dbReference type="AlphaFoldDB" id="A0A7S4UA37"/>
<feature type="active site" evidence="12">
    <location>
        <position position="148"/>
    </location>
</feature>
<keyword evidence="9" id="KW-0804">Transcription</keyword>
<feature type="active site" description="Nucleophile" evidence="11">
    <location>
        <position position="50"/>
    </location>
</feature>
<proteinExistence type="predicted"/>
<evidence type="ECO:0000256" key="11">
    <source>
        <dbReference type="PIRSR" id="PIRSR633865-1"/>
    </source>
</evidence>
<dbReference type="PRINTS" id="PR01233">
    <property type="entry name" value="JOSEPHIN"/>
</dbReference>
<feature type="active site" description="Proton acceptor" evidence="11">
    <location>
        <position position="148"/>
    </location>
</feature>
<keyword evidence="4" id="KW-0645">Protease</keyword>
<feature type="active site" evidence="11 12">
    <location>
        <position position="163"/>
    </location>
</feature>
<dbReference type="PROSITE" id="PS50957">
    <property type="entry name" value="JOSEPHIN"/>
    <property type="match status" value="1"/>
</dbReference>
<evidence type="ECO:0000256" key="1">
    <source>
        <dbReference type="ARBA" id="ARBA00000707"/>
    </source>
</evidence>
<feature type="active site" evidence="12">
    <location>
        <position position="50"/>
    </location>
</feature>
<evidence type="ECO:0000256" key="9">
    <source>
        <dbReference type="ARBA" id="ARBA00023163"/>
    </source>
</evidence>
<sequence>MPIHTLSDFKSADDAANPPQPNSFAEPVDGEKLSKWFKGMYHEKQIGSLCAVHCLNNLLQDQEFDEIQLADIAADIDRRERQALGSGRIDSDLSSANVRADGFFSVQVILEALMTRGYQCMHLGSSETAGVLKSPEKEIGFILNRSEHWFSLRRLGKYWFDVNSMYEKPKFVSDSYLGMLLMQMKNDGYSVFVVRGNFPQTSIEKDNRRLEELVQACSDNQVTQLSGPVASQSKTTASSAFSGSGYSLQEDNSAEIQAAFASAGVDPQEDPELAAAIAESLMFQAPQVAVDPVEEMRRKRLQRFAAQS</sequence>
<keyword evidence="6 12" id="KW-0378">Hydrolase</keyword>
<dbReference type="InterPro" id="IPR006155">
    <property type="entry name" value="Josephin"/>
</dbReference>
<evidence type="ECO:0000256" key="10">
    <source>
        <dbReference type="ARBA" id="ARBA00023242"/>
    </source>
</evidence>
<evidence type="ECO:0000256" key="5">
    <source>
        <dbReference type="ARBA" id="ARBA00022786"/>
    </source>
</evidence>
<evidence type="ECO:0000256" key="7">
    <source>
        <dbReference type="ARBA" id="ARBA00022807"/>
    </source>
</evidence>
<dbReference type="GO" id="GO:0005634">
    <property type="term" value="C:nucleus"/>
    <property type="evidence" value="ECO:0007669"/>
    <property type="project" value="UniProtKB-SubCell"/>
</dbReference>
<dbReference type="SMART" id="SM01246">
    <property type="entry name" value="Josephin"/>
    <property type="match status" value="1"/>
</dbReference>
<dbReference type="Gene3D" id="3.90.70.40">
    <property type="match status" value="1"/>
</dbReference>
<keyword evidence="7" id="KW-0788">Thiol protease</keyword>
<accession>A0A7S4UA37</accession>
<reference evidence="15" key="1">
    <citation type="submission" date="2021-01" db="EMBL/GenBank/DDBJ databases">
        <authorList>
            <person name="Corre E."/>
            <person name="Pelletier E."/>
            <person name="Niang G."/>
            <person name="Scheremetjew M."/>
            <person name="Finn R."/>
            <person name="Kale V."/>
            <person name="Holt S."/>
            <person name="Cochrane G."/>
            <person name="Meng A."/>
            <person name="Brown T."/>
            <person name="Cohen L."/>
        </authorList>
    </citation>
    <scope>NUCLEOTIDE SEQUENCE</scope>
    <source>
        <strain evidence="15">CCMP 2712</strain>
    </source>
</reference>
<name>A0A7S4UA37_GUITH</name>
<dbReference type="InterPro" id="IPR033865">
    <property type="entry name" value="Ataxin-3"/>
</dbReference>
<keyword evidence="5" id="KW-0833">Ubl conjugation pathway</keyword>
<dbReference type="EMBL" id="HBKN01039426">
    <property type="protein sequence ID" value="CAE2327087.1"/>
    <property type="molecule type" value="Transcribed_RNA"/>
</dbReference>
<comment type="subcellular location">
    <subcellularLocation>
        <location evidence="2">Nucleus</location>
    </subcellularLocation>
</comment>
<dbReference type="PANTHER" id="PTHR14159:SF0">
    <property type="entry name" value="ATAXIN-3-RELATED"/>
    <property type="match status" value="1"/>
</dbReference>
<evidence type="ECO:0000259" key="14">
    <source>
        <dbReference type="PROSITE" id="PS50957"/>
    </source>
</evidence>
<feature type="region of interest" description="Disordered" evidence="13">
    <location>
        <begin position="1"/>
        <end position="28"/>
    </location>
</feature>
<evidence type="ECO:0000256" key="3">
    <source>
        <dbReference type="ARBA" id="ARBA00012759"/>
    </source>
</evidence>
<protein>
    <recommendedName>
        <fullName evidence="3">ubiquitinyl hydrolase 1</fullName>
        <ecNumber evidence="3">3.4.19.12</ecNumber>
    </recommendedName>
</protein>
<dbReference type="GO" id="GO:0004843">
    <property type="term" value="F:cysteine-type deubiquitinase activity"/>
    <property type="evidence" value="ECO:0007669"/>
    <property type="project" value="UniProtKB-EC"/>
</dbReference>
<organism evidence="15">
    <name type="scientific">Guillardia theta</name>
    <name type="common">Cryptophyte</name>
    <name type="synonym">Cryptomonas phi</name>
    <dbReference type="NCBI Taxonomy" id="55529"/>
    <lineage>
        <taxon>Eukaryota</taxon>
        <taxon>Cryptophyceae</taxon>
        <taxon>Pyrenomonadales</taxon>
        <taxon>Geminigeraceae</taxon>
        <taxon>Guillardia</taxon>
    </lineage>
</organism>
<evidence type="ECO:0000256" key="13">
    <source>
        <dbReference type="SAM" id="MobiDB-lite"/>
    </source>
</evidence>
<evidence type="ECO:0000256" key="4">
    <source>
        <dbReference type="ARBA" id="ARBA00022670"/>
    </source>
</evidence>
<dbReference type="EC" id="3.4.19.12" evidence="3"/>
<evidence type="ECO:0000256" key="12">
    <source>
        <dbReference type="PROSITE-ProRule" id="PRU00331"/>
    </source>
</evidence>
<dbReference type="GO" id="GO:0006508">
    <property type="term" value="P:proteolysis"/>
    <property type="evidence" value="ECO:0007669"/>
    <property type="project" value="UniProtKB-KW"/>
</dbReference>
<evidence type="ECO:0000313" key="15">
    <source>
        <dbReference type="EMBL" id="CAE2327087.1"/>
    </source>
</evidence>
<dbReference type="GO" id="GO:0016579">
    <property type="term" value="P:protein deubiquitination"/>
    <property type="evidence" value="ECO:0007669"/>
    <property type="project" value="InterPro"/>
</dbReference>
<keyword evidence="10" id="KW-0539">Nucleus</keyword>
<dbReference type="Pfam" id="PF02099">
    <property type="entry name" value="Josephin"/>
    <property type="match status" value="1"/>
</dbReference>
<evidence type="ECO:0000256" key="6">
    <source>
        <dbReference type="ARBA" id="ARBA00022801"/>
    </source>
</evidence>
<evidence type="ECO:0000256" key="2">
    <source>
        <dbReference type="ARBA" id="ARBA00004123"/>
    </source>
</evidence>